<proteinExistence type="predicted"/>
<evidence type="ECO:0000256" key="4">
    <source>
        <dbReference type="ARBA" id="ARBA00022603"/>
    </source>
</evidence>
<evidence type="ECO:0000256" key="1">
    <source>
        <dbReference type="ARBA" id="ARBA00000086"/>
    </source>
</evidence>
<dbReference type="PROSITE" id="PS01124">
    <property type="entry name" value="HTH_ARAC_FAMILY_2"/>
    <property type="match status" value="1"/>
</dbReference>
<dbReference type="STRING" id="1387353.BSF38_00702"/>
<dbReference type="SUPFAM" id="SSF48150">
    <property type="entry name" value="DNA-glycosylase"/>
    <property type="match status" value="1"/>
</dbReference>
<dbReference type="SUPFAM" id="SSF55945">
    <property type="entry name" value="TATA-box binding protein-like"/>
    <property type="match status" value="1"/>
</dbReference>
<protein>
    <recommendedName>
        <fullName evidence="3">DNA-3-methyladenine glycosylase II</fullName>
        <ecNumber evidence="3">3.2.2.21</ecNumber>
    </recommendedName>
</protein>
<dbReference type="EMBL" id="CP019082">
    <property type="protein sequence ID" value="APW59286.1"/>
    <property type="molecule type" value="Genomic_DNA"/>
</dbReference>
<dbReference type="InterPro" id="IPR037046">
    <property type="entry name" value="AlkA_N_sf"/>
</dbReference>
<evidence type="ECO:0000256" key="6">
    <source>
        <dbReference type="ARBA" id="ARBA00022723"/>
    </source>
</evidence>
<keyword evidence="5" id="KW-0808">Transferase</keyword>
<evidence type="ECO:0000256" key="2">
    <source>
        <dbReference type="ARBA" id="ARBA00001947"/>
    </source>
</evidence>
<dbReference type="Pfam" id="PF06029">
    <property type="entry name" value="AlkA_N"/>
    <property type="match status" value="1"/>
</dbReference>
<evidence type="ECO:0000256" key="3">
    <source>
        <dbReference type="ARBA" id="ARBA00012000"/>
    </source>
</evidence>
<dbReference type="Proteomes" id="UP000186309">
    <property type="component" value="Chromosome"/>
</dbReference>
<accession>A0A1U7CK51</accession>
<dbReference type="InterPro" id="IPR009057">
    <property type="entry name" value="Homeodomain-like_sf"/>
</dbReference>
<dbReference type="InterPro" id="IPR018060">
    <property type="entry name" value="HTH_AraC"/>
</dbReference>
<keyword evidence="12" id="KW-0804">Transcription</keyword>
<dbReference type="Gene3D" id="3.30.310.20">
    <property type="entry name" value="DNA-3-methyladenine glycosylase AlkA, N-terminal domain"/>
    <property type="match status" value="1"/>
</dbReference>
<dbReference type="Pfam" id="PF02805">
    <property type="entry name" value="Ada_Zn_binding"/>
    <property type="match status" value="1"/>
</dbReference>
<dbReference type="InterPro" id="IPR003265">
    <property type="entry name" value="HhH-GPD_domain"/>
</dbReference>
<dbReference type="GO" id="GO:0008168">
    <property type="term" value="F:methyltransferase activity"/>
    <property type="evidence" value="ECO:0007669"/>
    <property type="project" value="UniProtKB-KW"/>
</dbReference>
<dbReference type="Gene3D" id="3.40.10.10">
    <property type="entry name" value="DNA Methylphosphotriester Repair Domain"/>
    <property type="match status" value="1"/>
</dbReference>
<keyword evidence="7" id="KW-0227">DNA damage</keyword>
<dbReference type="Pfam" id="PF00730">
    <property type="entry name" value="HhH-GPD"/>
    <property type="match status" value="1"/>
</dbReference>
<keyword evidence="8" id="KW-0862">Zinc</keyword>
<dbReference type="GO" id="GO:0008270">
    <property type="term" value="F:zinc ion binding"/>
    <property type="evidence" value="ECO:0007669"/>
    <property type="project" value="InterPro"/>
</dbReference>
<gene>
    <name evidence="15" type="primary">alkA_2</name>
    <name evidence="15" type="ORF">BSF38_00702</name>
</gene>
<keyword evidence="4" id="KW-0489">Methyltransferase</keyword>
<dbReference type="GO" id="GO:0043565">
    <property type="term" value="F:sequence-specific DNA binding"/>
    <property type="evidence" value="ECO:0007669"/>
    <property type="project" value="InterPro"/>
</dbReference>
<dbReference type="GO" id="GO:0008725">
    <property type="term" value="F:DNA-3-methyladenine glycosylase activity"/>
    <property type="evidence" value="ECO:0007669"/>
    <property type="project" value="TreeGrafter"/>
</dbReference>
<dbReference type="InterPro" id="IPR035451">
    <property type="entry name" value="Ada-like_dom_sf"/>
</dbReference>
<dbReference type="SMART" id="SM00342">
    <property type="entry name" value="HTH_ARAC"/>
    <property type="match status" value="1"/>
</dbReference>
<dbReference type="SUPFAM" id="SSF46689">
    <property type="entry name" value="Homeodomain-like"/>
    <property type="match status" value="1"/>
</dbReference>
<dbReference type="GO" id="GO:0032993">
    <property type="term" value="C:protein-DNA complex"/>
    <property type="evidence" value="ECO:0007669"/>
    <property type="project" value="TreeGrafter"/>
</dbReference>
<evidence type="ECO:0000256" key="7">
    <source>
        <dbReference type="ARBA" id="ARBA00022763"/>
    </source>
</evidence>
<keyword evidence="9" id="KW-0805">Transcription regulation</keyword>
<dbReference type="GO" id="GO:0003700">
    <property type="term" value="F:DNA-binding transcription factor activity"/>
    <property type="evidence" value="ECO:0007669"/>
    <property type="project" value="InterPro"/>
</dbReference>
<evidence type="ECO:0000256" key="12">
    <source>
        <dbReference type="ARBA" id="ARBA00023163"/>
    </source>
</evidence>
<keyword evidence="10" id="KW-0238">DNA-binding</keyword>
<feature type="domain" description="HTH araC/xylS-type" evidence="14">
    <location>
        <begin position="111"/>
        <end position="210"/>
    </location>
</feature>
<sequence length="508" mass="54530">MTAAPRLGVRKRRDVGRGGCYISCMRTDDATCYRALAARDRRFDGVFFVGVTTTGIYCRPICPARTPGADRCRFFDHAAAAEQAGFRPCLRCRPELAPGHAPMDAPGRLARQAAVRIEAGALNDGGSLERLADELGLSSRQLRRVVQQEFGVAPVVLAQTKRLLLAKHLLTETALPMIAVASASGFASLRRFNALFRTHYGMPPSRIRRRQADAPADAASLTLSLAYRPPFAWDGLLGFLSGRATAGVEVVADVRYARTIAVGDARGWIRVEHRPKRNAVAVEMASSLLPALAPLLGRIRCLFDLDCRPDRIAAQLAVDPRLAAAVSLFPGLRVPGCVDGFELAVRTILGQRISVAAATTLAGRFASAFGEPIETPIAGLDRIGPSAARVAAVDPSEIQTLGITGPRAIAIRELAAAMADGSIRLEPGADPDATIARLKRLPGVGDWTAHYIAMRALRWPDAFPTGDLGLLKAVGESSIRNLDAIAETWRPWRAYAAMHLWNTGATPT</sequence>
<keyword evidence="13" id="KW-0234">DNA repair</keyword>
<dbReference type="GO" id="GO:0006307">
    <property type="term" value="P:DNA alkylation repair"/>
    <property type="evidence" value="ECO:0007669"/>
    <property type="project" value="TreeGrafter"/>
</dbReference>
<dbReference type="PANTHER" id="PTHR43003">
    <property type="entry name" value="DNA-3-METHYLADENINE GLYCOSYLASE"/>
    <property type="match status" value="1"/>
</dbReference>
<name>A0A1U7CK51_9BACT</name>
<dbReference type="GO" id="GO:0006285">
    <property type="term" value="P:base-excision repair, AP site formation"/>
    <property type="evidence" value="ECO:0007669"/>
    <property type="project" value="TreeGrafter"/>
</dbReference>
<dbReference type="GO" id="GO:0032131">
    <property type="term" value="F:alkylated DNA binding"/>
    <property type="evidence" value="ECO:0007669"/>
    <property type="project" value="TreeGrafter"/>
</dbReference>
<dbReference type="KEGG" id="pbor:BSF38_00702"/>
<dbReference type="InterPro" id="IPR004026">
    <property type="entry name" value="Ada_DNA_repair_Zn-bd"/>
</dbReference>
<evidence type="ECO:0000256" key="5">
    <source>
        <dbReference type="ARBA" id="ARBA00022679"/>
    </source>
</evidence>
<comment type="catalytic activity">
    <reaction evidence="1">
        <text>Hydrolysis of alkylated DNA, releasing 3-methyladenine, 3-methylguanine, 7-methylguanine and 7-methyladenine.</text>
        <dbReference type="EC" id="3.2.2.21"/>
    </reaction>
</comment>
<evidence type="ECO:0000256" key="11">
    <source>
        <dbReference type="ARBA" id="ARBA00023159"/>
    </source>
</evidence>
<evidence type="ECO:0000313" key="15">
    <source>
        <dbReference type="EMBL" id="APW59286.1"/>
    </source>
</evidence>
<reference evidence="16" key="1">
    <citation type="submission" date="2016-12" db="EMBL/GenBank/DDBJ databases">
        <title>Comparative genomics of four Isosphaeraceae planctomycetes: a common pool of plasmids and glycoside hydrolase genes.</title>
        <authorList>
            <person name="Ivanova A."/>
        </authorList>
    </citation>
    <scope>NUCLEOTIDE SEQUENCE [LARGE SCALE GENOMIC DNA]</scope>
    <source>
        <strain evidence="16">PX4</strain>
    </source>
</reference>
<dbReference type="EC" id="3.2.2.21" evidence="3"/>
<dbReference type="AlphaFoldDB" id="A0A1U7CK51"/>
<organism evidence="15 16">
    <name type="scientific">Paludisphaera borealis</name>
    <dbReference type="NCBI Taxonomy" id="1387353"/>
    <lineage>
        <taxon>Bacteria</taxon>
        <taxon>Pseudomonadati</taxon>
        <taxon>Planctomycetota</taxon>
        <taxon>Planctomycetia</taxon>
        <taxon>Isosphaerales</taxon>
        <taxon>Isosphaeraceae</taxon>
        <taxon>Paludisphaera</taxon>
    </lineage>
</organism>
<dbReference type="InterPro" id="IPR011257">
    <property type="entry name" value="DNA_glycosylase"/>
</dbReference>
<evidence type="ECO:0000259" key="14">
    <source>
        <dbReference type="PROSITE" id="PS01124"/>
    </source>
</evidence>
<dbReference type="Gene3D" id="1.10.10.60">
    <property type="entry name" value="Homeodomain-like"/>
    <property type="match status" value="1"/>
</dbReference>
<dbReference type="SMART" id="SM01009">
    <property type="entry name" value="AlkA_N"/>
    <property type="match status" value="1"/>
</dbReference>
<dbReference type="SUPFAM" id="SSF57884">
    <property type="entry name" value="Ada DNA repair protein, N-terminal domain (N-Ada 10)"/>
    <property type="match status" value="1"/>
</dbReference>
<dbReference type="Pfam" id="PF12833">
    <property type="entry name" value="HTH_18"/>
    <property type="match status" value="1"/>
</dbReference>
<dbReference type="GO" id="GO:0043916">
    <property type="term" value="F:DNA-7-methylguanine glycosylase activity"/>
    <property type="evidence" value="ECO:0007669"/>
    <property type="project" value="TreeGrafter"/>
</dbReference>
<dbReference type="InterPro" id="IPR010316">
    <property type="entry name" value="AlkA_N"/>
</dbReference>
<dbReference type="GO" id="GO:0032259">
    <property type="term" value="P:methylation"/>
    <property type="evidence" value="ECO:0007669"/>
    <property type="project" value="UniProtKB-KW"/>
</dbReference>
<dbReference type="GO" id="GO:0005737">
    <property type="term" value="C:cytoplasm"/>
    <property type="evidence" value="ECO:0007669"/>
    <property type="project" value="TreeGrafter"/>
</dbReference>
<dbReference type="InterPro" id="IPR051912">
    <property type="entry name" value="Alkylbase_DNA_Glycosylase/TA"/>
</dbReference>
<evidence type="ECO:0000256" key="8">
    <source>
        <dbReference type="ARBA" id="ARBA00022833"/>
    </source>
</evidence>
<keyword evidence="16" id="KW-1185">Reference proteome</keyword>
<keyword evidence="6" id="KW-0479">Metal-binding</keyword>
<dbReference type="InterPro" id="IPR018062">
    <property type="entry name" value="HTH_AraC-typ_CS"/>
</dbReference>
<evidence type="ECO:0000313" key="16">
    <source>
        <dbReference type="Proteomes" id="UP000186309"/>
    </source>
</evidence>
<dbReference type="Gene3D" id="1.10.1670.10">
    <property type="entry name" value="Helix-hairpin-Helix base-excision DNA repair enzymes (C-terminal)"/>
    <property type="match status" value="1"/>
</dbReference>
<comment type="cofactor">
    <cofactor evidence="2">
        <name>Zn(2+)</name>
        <dbReference type="ChEBI" id="CHEBI:29105"/>
    </cofactor>
</comment>
<dbReference type="CDD" id="cd00056">
    <property type="entry name" value="ENDO3c"/>
    <property type="match status" value="1"/>
</dbReference>
<dbReference type="PROSITE" id="PS00041">
    <property type="entry name" value="HTH_ARAC_FAMILY_1"/>
    <property type="match status" value="1"/>
</dbReference>
<dbReference type="PANTHER" id="PTHR43003:SF13">
    <property type="entry name" value="DNA-3-METHYLADENINE GLYCOSYLASE 2"/>
    <property type="match status" value="1"/>
</dbReference>
<evidence type="ECO:0000256" key="10">
    <source>
        <dbReference type="ARBA" id="ARBA00023125"/>
    </source>
</evidence>
<keyword evidence="11" id="KW-0010">Activator</keyword>
<dbReference type="InterPro" id="IPR023170">
    <property type="entry name" value="HhH_base_excis_C"/>
</dbReference>
<dbReference type="Gene3D" id="1.10.340.30">
    <property type="entry name" value="Hypothetical protein, domain 2"/>
    <property type="match status" value="1"/>
</dbReference>
<evidence type="ECO:0000256" key="9">
    <source>
        <dbReference type="ARBA" id="ARBA00023015"/>
    </source>
</evidence>
<evidence type="ECO:0000256" key="13">
    <source>
        <dbReference type="ARBA" id="ARBA00023204"/>
    </source>
</evidence>
<dbReference type="SMART" id="SM00478">
    <property type="entry name" value="ENDO3c"/>
    <property type="match status" value="1"/>
</dbReference>